<name>A0A2P2PWZ5_RHIMU</name>
<dbReference type="EMBL" id="GGEC01078788">
    <property type="protein sequence ID" value="MBX59272.1"/>
    <property type="molecule type" value="Transcribed_RNA"/>
</dbReference>
<dbReference type="AlphaFoldDB" id="A0A2P2PWZ5"/>
<proteinExistence type="predicted"/>
<protein>
    <submittedName>
        <fullName evidence="1">Uncharacterized protein</fullName>
    </submittedName>
</protein>
<organism evidence="1">
    <name type="scientific">Rhizophora mucronata</name>
    <name type="common">Asiatic mangrove</name>
    <dbReference type="NCBI Taxonomy" id="61149"/>
    <lineage>
        <taxon>Eukaryota</taxon>
        <taxon>Viridiplantae</taxon>
        <taxon>Streptophyta</taxon>
        <taxon>Embryophyta</taxon>
        <taxon>Tracheophyta</taxon>
        <taxon>Spermatophyta</taxon>
        <taxon>Magnoliopsida</taxon>
        <taxon>eudicotyledons</taxon>
        <taxon>Gunneridae</taxon>
        <taxon>Pentapetalae</taxon>
        <taxon>rosids</taxon>
        <taxon>fabids</taxon>
        <taxon>Malpighiales</taxon>
        <taxon>Rhizophoraceae</taxon>
        <taxon>Rhizophora</taxon>
    </lineage>
</organism>
<reference evidence="1" key="1">
    <citation type="submission" date="2018-02" db="EMBL/GenBank/DDBJ databases">
        <title>Rhizophora mucronata_Transcriptome.</title>
        <authorList>
            <person name="Meera S.P."/>
            <person name="Sreeshan A."/>
            <person name="Augustine A."/>
        </authorList>
    </citation>
    <scope>NUCLEOTIDE SEQUENCE</scope>
    <source>
        <tissue evidence="1">Leaf</tissue>
    </source>
</reference>
<evidence type="ECO:0000313" key="1">
    <source>
        <dbReference type="EMBL" id="MBX59272.1"/>
    </source>
</evidence>
<accession>A0A2P2PWZ5</accession>
<sequence length="22" mass="2690">MWPCLLFLYLVFKFVVSCIRVL</sequence>